<protein>
    <submittedName>
        <fullName evidence="1">Uncharacterized protein</fullName>
    </submittedName>
</protein>
<sequence length="72" mass="8760">MVRILHRRHRPPHPNRLPQPSVTVLFRLFLPSHGFDRLMKYQNLYMPRGRFETEGREWYEQYNAAINEGKPI</sequence>
<name>A0A2J6T015_9HELO</name>
<proteinExistence type="predicted"/>
<dbReference type="AlphaFoldDB" id="A0A2J6T015"/>
<evidence type="ECO:0000313" key="2">
    <source>
        <dbReference type="Proteomes" id="UP000235371"/>
    </source>
</evidence>
<accession>A0A2J6T015</accession>
<organism evidence="1 2">
    <name type="scientific">Hyaloscypha bicolor E</name>
    <dbReference type="NCBI Taxonomy" id="1095630"/>
    <lineage>
        <taxon>Eukaryota</taxon>
        <taxon>Fungi</taxon>
        <taxon>Dikarya</taxon>
        <taxon>Ascomycota</taxon>
        <taxon>Pezizomycotina</taxon>
        <taxon>Leotiomycetes</taxon>
        <taxon>Helotiales</taxon>
        <taxon>Hyaloscyphaceae</taxon>
        <taxon>Hyaloscypha</taxon>
        <taxon>Hyaloscypha bicolor</taxon>
    </lineage>
</organism>
<dbReference type="GeneID" id="36588958"/>
<reference evidence="1 2" key="1">
    <citation type="submission" date="2016-04" db="EMBL/GenBank/DDBJ databases">
        <title>A degradative enzymes factory behind the ericoid mycorrhizal symbiosis.</title>
        <authorList>
            <consortium name="DOE Joint Genome Institute"/>
            <person name="Martino E."/>
            <person name="Morin E."/>
            <person name="Grelet G."/>
            <person name="Kuo A."/>
            <person name="Kohler A."/>
            <person name="Daghino S."/>
            <person name="Barry K."/>
            <person name="Choi C."/>
            <person name="Cichocki N."/>
            <person name="Clum A."/>
            <person name="Copeland A."/>
            <person name="Hainaut M."/>
            <person name="Haridas S."/>
            <person name="Labutti K."/>
            <person name="Lindquist E."/>
            <person name="Lipzen A."/>
            <person name="Khouja H.-R."/>
            <person name="Murat C."/>
            <person name="Ohm R."/>
            <person name="Olson A."/>
            <person name="Spatafora J."/>
            <person name="Veneault-Fourrey C."/>
            <person name="Henrissat B."/>
            <person name="Grigoriev I."/>
            <person name="Martin F."/>
            <person name="Perotto S."/>
        </authorList>
    </citation>
    <scope>NUCLEOTIDE SEQUENCE [LARGE SCALE GENOMIC DNA]</scope>
    <source>
        <strain evidence="1 2">E</strain>
    </source>
</reference>
<evidence type="ECO:0000313" key="1">
    <source>
        <dbReference type="EMBL" id="PMD56381.1"/>
    </source>
</evidence>
<keyword evidence="2" id="KW-1185">Reference proteome</keyword>
<gene>
    <name evidence="1" type="ORF">K444DRAFT_616207</name>
</gene>
<dbReference type="EMBL" id="KZ613848">
    <property type="protein sequence ID" value="PMD56381.1"/>
    <property type="molecule type" value="Genomic_DNA"/>
</dbReference>
<dbReference type="Proteomes" id="UP000235371">
    <property type="component" value="Unassembled WGS sequence"/>
</dbReference>
<dbReference type="InParanoid" id="A0A2J6T015"/>
<dbReference type="RefSeq" id="XP_024733285.1">
    <property type="nucleotide sequence ID" value="XM_024880881.1"/>
</dbReference>